<protein>
    <submittedName>
        <fullName evidence="2">S-layer homology domain-containing protein</fullName>
    </submittedName>
</protein>
<sequence>MATPIMGTAQVSAYQMRQFLRNVNPDAPDYSSLYLDIGAKYGVRGDLAFAQSIHETGYWQFTGTVRPYQNNFAGLGAVRSDVQGATFATPALGIEAQIQHLYGYATQMPLPAGAKVVDPRFGILEQAGLRGVAPTWEQLNGKWAVPGTAYGQQIVSLWQGMAQLPATPPAQEPDGSFLDLKDVLWAEPFIRQAAELGLIHGYEDGTYRPANPLTRAELAAILTNLKEKLRE</sequence>
<name>A0ABW5A0R3_9BACL</name>
<feature type="domain" description="SLH" evidence="1">
    <location>
        <begin position="173"/>
        <end position="231"/>
    </location>
</feature>
<comment type="caution">
    <text evidence="2">The sequence shown here is derived from an EMBL/GenBank/DDBJ whole genome shotgun (WGS) entry which is preliminary data.</text>
</comment>
<keyword evidence="3" id="KW-1185">Reference proteome</keyword>
<dbReference type="InterPro" id="IPR002901">
    <property type="entry name" value="MGlyc_endo_b_GlcNAc-like_dom"/>
</dbReference>
<accession>A0ABW5A0R3</accession>
<dbReference type="RefSeq" id="WP_386048212.1">
    <property type="nucleotide sequence ID" value="NZ_JBHUIO010000009.1"/>
</dbReference>
<dbReference type="Pfam" id="PF01832">
    <property type="entry name" value="Glucosaminidase"/>
    <property type="match status" value="1"/>
</dbReference>
<evidence type="ECO:0000313" key="3">
    <source>
        <dbReference type="Proteomes" id="UP001597343"/>
    </source>
</evidence>
<evidence type="ECO:0000313" key="2">
    <source>
        <dbReference type="EMBL" id="MFD2171426.1"/>
    </source>
</evidence>
<dbReference type="Proteomes" id="UP001597343">
    <property type="component" value="Unassembled WGS sequence"/>
</dbReference>
<dbReference type="Pfam" id="PF00395">
    <property type="entry name" value="SLH"/>
    <property type="match status" value="1"/>
</dbReference>
<dbReference type="EMBL" id="JBHUIO010000009">
    <property type="protein sequence ID" value="MFD2171426.1"/>
    <property type="molecule type" value="Genomic_DNA"/>
</dbReference>
<organism evidence="2 3">
    <name type="scientific">Tumebacillus lipolyticus</name>
    <dbReference type="NCBI Taxonomy" id="1280370"/>
    <lineage>
        <taxon>Bacteria</taxon>
        <taxon>Bacillati</taxon>
        <taxon>Bacillota</taxon>
        <taxon>Bacilli</taxon>
        <taxon>Bacillales</taxon>
        <taxon>Alicyclobacillaceae</taxon>
        <taxon>Tumebacillus</taxon>
    </lineage>
</organism>
<proteinExistence type="predicted"/>
<gene>
    <name evidence="2" type="ORF">ACFSOY_15800</name>
</gene>
<reference evidence="3" key="1">
    <citation type="journal article" date="2019" name="Int. J. Syst. Evol. Microbiol.">
        <title>The Global Catalogue of Microorganisms (GCM) 10K type strain sequencing project: providing services to taxonomists for standard genome sequencing and annotation.</title>
        <authorList>
            <consortium name="The Broad Institute Genomics Platform"/>
            <consortium name="The Broad Institute Genome Sequencing Center for Infectious Disease"/>
            <person name="Wu L."/>
            <person name="Ma J."/>
        </authorList>
    </citation>
    <scope>NUCLEOTIDE SEQUENCE [LARGE SCALE GENOMIC DNA]</scope>
    <source>
        <strain evidence="3">CGMCC 1.13574</strain>
    </source>
</reference>
<dbReference type="InterPro" id="IPR001119">
    <property type="entry name" value="SLH_dom"/>
</dbReference>
<dbReference type="PROSITE" id="PS51272">
    <property type="entry name" value="SLH"/>
    <property type="match status" value="1"/>
</dbReference>
<evidence type="ECO:0000259" key="1">
    <source>
        <dbReference type="PROSITE" id="PS51272"/>
    </source>
</evidence>